<dbReference type="Proteomes" id="UP000002899">
    <property type="component" value="Chromosome IV"/>
</dbReference>
<dbReference type="GeneID" id="24425959"/>
<evidence type="ECO:0000256" key="2">
    <source>
        <dbReference type="ARBA" id="ARBA00022679"/>
    </source>
</evidence>
<dbReference type="AlphaFoldDB" id="I7ISB3"/>
<dbReference type="OrthoDB" id="514248at2759"/>
<keyword evidence="1" id="KW-0489">Methyltransferase</keyword>
<dbReference type="GO" id="GO:0008168">
    <property type="term" value="F:methyltransferase activity"/>
    <property type="evidence" value="ECO:0007669"/>
    <property type="project" value="UniProtKB-KW"/>
</dbReference>
<accession>I7ISB3</accession>
<dbReference type="KEGG" id="bmic:BmR1_04g06570"/>
<dbReference type="PANTHER" id="PTHR13393:SF0">
    <property type="entry name" value="RNA N6-ADENOSINE-METHYLTRANSFERASE METTL16"/>
    <property type="match status" value="1"/>
</dbReference>
<organism evidence="3 4">
    <name type="scientific">Babesia microti (strain RI)</name>
    <dbReference type="NCBI Taxonomy" id="1133968"/>
    <lineage>
        <taxon>Eukaryota</taxon>
        <taxon>Sar</taxon>
        <taxon>Alveolata</taxon>
        <taxon>Apicomplexa</taxon>
        <taxon>Aconoidasida</taxon>
        <taxon>Piroplasmida</taxon>
        <taxon>Babesiidae</taxon>
        <taxon>Babesia</taxon>
    </lineage>
</organism>
<evidence type="ECO:0000256" key="1">
    <source>
        <dbReference type="ARBA" id="ARBA00022603"/>
    </source>
</evidence>
<dbReference type="GO" id="GO:0005634">
    <property type="term" value="C:nucleus"/>
    <property type="evidence" value="ECO:0007669"/>
    <property type="project" value="TreeGrafter"/>
</dbReference>
<dbReference type="SUPFAM" id="SSF53335">
    <property type="entry name" value="S-adenosyl-L-methionine-dependent methyltransferases"/>
    <property type="match status" value="1"/>
</dbReference>
<evidence type="ECO:0000313" key="4">
    <source>
        <dbReference type="Proteomes" id="UP000002899"/>
    </source>
</evidence>
<dbReference type="Gene3D" id="3.40.50.150">
    <property type="entry name" value="Vaccinia Virus protein VP39"/>
    <property type="match status" value="1"/>
</dbReference>
<dbReference type="InterPro" id="IPR029063">
    <property type="entry name" value="SAM-dependent_MTases_sf"/>
</dbReference>
<dbReference type="InterPro" id="IPR010286">
    <property type="entry name" value="METTL16/RlmF"/>
</dbReference>
<protein>
    <submittedName>
        <fullName evidence="3">Uncharacterized protein</fullName>
    </submittedName>
</protein>
<gene>
    <name evidence="3" type="ORF">BmR1_04g06570</name>
</gene>
<evidence type="ECO:0000313" key="3">
    <source>
        <dbReference type="EMBL" id="CCF75511.1"/>
    </source>
</evidence>
<dbReference type="CDD" id="cd02440">
    <property type="entry name" value="AdoMet_MTases"/>
    <property type="match status" value="1"/>
</dbReference>
<dbReference type="EMBL" id="LN871599">
    <property type="protein sequence ID" value="CCF75511.1"/>
    <property type="molecule type" value="Genomic_DNA"/>
</dbReference>
<proteinExistence type="predicted"/>
<reference evidence="3 4" key="2">
    <citation type="journal article" date="2013" name="PLoS ONE">
        <title>Whole genome mapping and re-organization of the nuclear and mitochondrial genomes of Babesia microti isolates.</title>
        <authorList>
            <person name="Cornillot E."/>
            <person name="Dassouli A."/>
            <person name="Garg A."/>
            <person name="Pachikara N."/>
            <person name="Randazzo S."/>
            <person name="Depoix D."/>
            <person name="Carcy B."/>
            <person name="Delbecq S."/>
            <person name="Frutos R."/>
            <person name="Silva J.C."/>
            <person name="Sutton R."/>
            <person name="Krause P.J."/>
            <person name="Mamoun C.B."/>
        </authorList>
    </citation>
    <scope>NUCLEOTIDE SEQUENCE [LARGE SCALE GENOMIC DNA]</scope>
    <source>
        <strain evidence="3 4">RI</strain>
    </source>
</reference>
<reference evidence="3 4" key="3">
    <citation type="journal article" date="2016" name="Sci. Rep.">
        <title>Genome-wide diversity and gene expression profiling of Babesia microti isolates identify polymorphic genes that mediate host-pathogen interactions.</title>
        <authorList>
            <person name="Silva J.C."/>
            <person name="Cornillot E."/>
            <person name="McCracken C."/>
            <person name="Usmani-Brown S."/>
            <person name="Dwivedi A."/>
            <person name="Ifeonu O.O."/>
            <person name="Crabtree J."/>
            <person name="Gotia H.T."/>
            <person name="Virji A.Z."/>
            <person name="Reynes C."/>
            <person name="Colinge J."/>
            <person name="Kumar V."/>
            <person name="Lawres L."/>
            <person name="Pazzi J.E."/>
            <person name="Pablo J.V."/>
            <person name="Hung C."/>
            <person name="Brancato J."/>
            <person name="Kumari P."/>
            <person name="Orvis J."/>
            <person name="Tretina K."/>
            <person name="Chibucos M."/>
            <person name="Ott S."/>
            <person name="Sadzewicz L."/>
            <person name="Sengamalay N."/>
            <person name="Shetty A.C."/>
            <person name="Su Q."/>
            <person name="Tallon L."/>
            <person name="Fraser C.M."/>
            <person name="Frutos R."/>
            <person name="Molina D.M."/>
            <person name="Krause P.J."/>
            <person name="Ben Mamoun C."/>
        </authorList>
    </citation>
    <scope>NUCLEOTIDE SEQUENCE [LARGE SCALE GENOMIC DNA]</scope>
    <source>
        <strain evidence="3 4">RI</strain>
    </source>
</reference>
<dbReference type="GO" id="GO:0070475">
    <property type="term" value="P:rRNA base methylation"/>
    <property type="evidence" value="ECO:0007669"/>
    <property type="project" value="TreeGrafter"/>
</dbReference>
<dbReference type="PANTHER" id="PTHR13393">
    <property type="entry name" value="SAM-DEPENDENT METHYLTRANSFERASE"/>
    <property type="match status" value="1"/>
</dbReference>
<reference evidence="3 4" key="1">
    <citation type="journal article" date="2012" name="Nucleic Acids Res.">
        <title>Sequencing of the smallest Apicomplexan genome from the human pathogen Babesia microti.</title>
        <authorList>
            <person name="Cornillot E."/>
            <person name="Hadj-Kaddour K."/>
            <person name="Dassouli A."/>
            <person name="Noel B."/>
            <person name="Ranwez V."/>
            <person name="Vacherie B."/>
            <person name="Augagneur Y."/>
            <person name="Bres V."/>
            <person name="Duclos A."/>
            <person name="Randazzo S."/>
            <person name="Carcy B."/>
            <person name="Debierre-Grockiego F."/>
            <person name="Delbecq S."/>
            <person name="Moubri-Menage K."/>
            <person name="Shams-Eldin H."/>
            <person name="Usmani-Brown S."/>
            <person name="Bringaud F."/>
            <person name="Wincker P."/>
            <person name="Vivares C.P."/>
            <person name="Schwarz R.T."/>
            <person name="Schetters T.P."/>
            <person name="Krause P.J."/>
            <person name="Gorenflot A."/>
            <person name="Berry V."/>
            <person name="Barbe V."/>
            <person name="Ben Mamoun C."/>
        </authorList>
    </citation>
    <scope>NUCLEOTIDE SEQUENCE [LARGE SCALE GENOMIC DNA]</scope>
    <source>
        <strain evidence="3 4">RI</strain>
    </source>
</reference>
<keyword evidence="4" id="KW-1185">Reference proteome</keyword>
<dbReference type="RefSeq" id="XP_012649919.1">
    <property type="nucleotide sequence ID" value="XM_012794465.1"/>
</dbReference>
<sequence length="441" mass="52102">MGCKRNRINDYGTFCHNDYLNLSKKYPYLYKHFSNDKFRRFEYIHEDSTYHISKASLIEFYGIHLKLPCVCPIIVHLNDSTTESNQEVIWNPKLVSKCDVPIISNEDDYTSKIVIAPNRYLSPCIPGRKLYLDTINSLLGPSSDHKIYNNNVKVLDVGTGASVIYPLLGCCEYGWNFVATDICDDALNIARHNVYINKLESKIVLRKQNNPFNMYNGVIDNYEFYHFTICNPPFYSSYDDRRNNFKTHKMGNTRELIFNIPHNCTLKLSQKYRNADDICHVNYGDYIIYPSGNDDLNNSLDETTSFKRNRICGELAFITLMLIESRFYCNNALWFTSLISKKINLKKLKQMINNEMARYYCQELTFQNMQNTYLDYWCKRIRGNYIKDINYAQIECKMSYFKVREIRIFEIKPGTISRWILCWTFYTSEQRDRILKSLNVH</sequence>
<name>I7ISB3_BABMR</name>
<keyword evidence="2" id="KW-0808">Transferase</keyword>
<dbReference type="Pfam" id="PF05971">
    <property type="entry name" value="Methyltransf_10"/>
    <property type="match status" value="1"/>
</dbReference>
<dbReference type="VEuPathDB" id="PiroplasmaDB:BmR1_04g06570"/>